<dbReference type="Pfam" id="PF01220">
    <property type="entry name" value="DHquinase_II"/>
    <property type="match status" value="1"/>
</dbReference>
<sequence length="146" mass="16352">MTDILIINGPNLNLLGSREPDKYGHKSLKDIIKELKNIGSKNEVSIDFFQSNHEGEIVDKIQQSNAKFIIINPAAYTHTSIAIRDAFLATQKPFIEIHLSNIYNRESFRSKSFLSDIAYGCIFGLGSNGYKLAMIEAIDFVKNKGV</sequence>
<dbReference type="UniPathway" id="UPA00053">
    <property type="reaction ID" value="UER00086"/>
</dbReference>
<evidence type="ECO:0000256" key="10">
    <source>
        <dbReference type="PIRSR" id="PIRSR001399-2"/>
    </source>
</evidence>
<dbReference type="EMBL" id="CP009654">
    <property type="protein sequence ID" value="APC97963.1"/>
    <property type="molecule type" value="Genomic_DNA"/>
</dbReference>
<evidence type="ECO:0000256" key="2">
    <source>
        <dbReference type="ARBA" id="ARBA00003924"/>
    </source>
</evidence>
<gene>
    <name evidence="8 12" type="primary">aroQ</name>
    <name evidence="12" type="ORF">KX01_1733</name>
</gene>
<feature type="active site" description="Proton acceptor" evidence="8 9">
    <location>
        <position position="23"/>
    </location>
</feature>
<comment type="function">
    <text evidence="2 8">Catalyzes a trans-dehydration via an enolate intermediate.</text>
</comment>
<accession>A0A1J0KWC5</accession>
<dbReference type="OrthoDB" id="9790793at2"/>
<dbReference type="STRING" id="1542390.KX01_1733"/>
<dbReference type="NCBIfam" id="TIGR01088">
    <property type="entry name" value="aroQ"/>
    <property type="match status" value="1"/>
</dbReference>
<dbReference type="PANTHER" id="PTHR21272:SF3">
    <property type="entry name" value="CATABOLIC 3-DEHYDROQUINASE"/>
    <property type="match status" value="1"/>
</dbReference>
<keyword evidence="8" id="KW-0057">Aromatic amino acid biosynthesis</keyword>
<reference evidence="13" key="1">
    <citation type="submission" date="2014-10" db="EMBL/GenBank/DDBJ databases">
        <authorList>
            <person name="Kuske C.R."/>
            <person name="Challacombe J.F."/>
            <person name="Daligault H.E."/>
            <person name="Davenport K.W."/>
            <person name="Johnson S.L."/>
            <person name="Siddaramappa S."/>
            <person name="Petersen J.M."/>
        </authorList>
    </citation>
    <scope>NUCLEOTIDE SEQUENCE [LARGE SCALE GENOMIC DNA]</scope>
    <source>
        <strain evidence="13">CA97-1460</strain>
    </source>
</reference>
<feature type="binding site" evidence="8 10">
    <location>
        <position position="72"/>
    </location>
    <ligand>
        <name>substrate</name>
    </ligand>
</feature>
<organism evidence="12 13">
    <name type="scientific">Francisella frigiditurris</name>
    <dbReference type="NCBI Taxonomy" id="1542390"/>
    <lineage>
        <taxon>Bacteria</taxon>
        <taxon>Pseudomonadati</taxon>
        <taxon>Pseudomonadota</taxon>
        <taxon>Gammaproteobacteria</taxon>
        <taxon>Thiotrichales</taxon>
        <taxon>Francisellaceae</taxon>
        <taxon>Francisella</taxon>
    </lineage>
</organism>
<dbReference type="GO" id="GO:0009073">
    <property type="term" value="P:aromatic amino acid family biosynthetic process"/>
    <property type="evidence" value="ECO:0007669"/>
    <property type="project" value="UniProtKB-KW"/>
</dbReference>
<feature type="binding site" evidence="8 10">
    <location>
        <position position="78"/>
    </location>
    <ligand>
        <name>substrate</name>
    </ligand>
</feature>
<dbReference type="NCBIfam" id="NF003807">
    <property type="entry name" value="PRK05395.1-4"/>
    <property type="match status" value="1"/>
</dbReference>
<keyword evidence="7 8" id="KW-0456">Lyase</keyword>
<name>A0A1J0KWC5_9GAMM</name>
<feature type="active site" description="Proton donor" evidence="8 9">
    <location>
        <position position="98"/>
    </location>
</feature>
<protein>
    <recommendedName>
        <fullName evidence="6 8">3-dehydroquinate dehydratase</fullName>
        <shortName evidence="8">3-dehydroquinase</shortName>
        <ecNumber evidence="6 8">4.2.1.10</ecNumber>
    </recommendedName>
    <alternativeName>
        <fullName evidence="8">Type II DHQase</fullName>
    </alternativeName>
</protein>
<dbReference type="HAMAP" id="MF_00169">
    <property type="entry name" value="AroQ"/>
    <property type="match status" value="1"/>
</dbReference>
<dbReference type="PIRSF" id="PIRSF001399">
    <property type="entry name" value="DHquinase_II"/>
    <property type="match status" value="1"/>
</dbReference>
<feature type="binding site" evidence="8 10">
    <location>
        <position position="109"/>
    </location>
    <ligand>
        <name>substrate</name>
    </ligand>
</feature>
<feature type="site" description="Transition state stabilizer" evidence="8 11">
    <location>
        <position position="18"/>
    </location>
</feature>
<evidence type="ECO:0000256" key="7">
    <source>
        <dbReference type="ARBA" id="ARBA00023239"/>
    </source>
</evidence>
<dbReference type="GO" id="GO:0003855">
    <property type="term" value="F:3-dehydroquinate dehydratase activity"/>
    <property type="evidence" value="ECO:0007669"/>
    <property type="project" value="UniProtKB-UniRule"/>
</dbReference>
<dbReference type="NCBIfam" id="NF003806">
    <property type="entry name" value="PRK05395.1-3"/>
    <property type="match status" value="1"/>
</dbReference>
<dbReference type="PANTHER" id="PTHR21272">
    <property type="entry name" value="CATABOLIC 3-DEHYDROQUINASE"/>
    <property type="match status" value="1"/>
</dbReference>
<dbReference type="InterPro" id="IPR036441">
    <property type="entry name" value="DHquinase_II_sf"/>
</dbReference>
<evidence type="ECO:0000256" key="5">
    <source>
        <dbReference type="ARBA" id="ARBA00011193"/>
    </source>
</evidence>
<dbReference type="InterPro" id="IPR018509">
    <property type="entry name" value="DHquinase_II_CS"/>
</dbReference>
<dbReference type="RefSeq" id="WP_071664589.1">
    <property type="nucleotide sequence ID" value="NZ_CP009654.1"/>
</dbReference>
<comment type="pathway">
    <text evidence="3 8">Metabolic intermediate biosynthesis; chorismate biosynthesis; chorismate from D-erythrose 4-phosphate and phosphoenolpyruvate: step 3/7.</text>
</comment>
<dbReference type="Proteomes" id="UP000182521">
    <property type="component" value="Chromosome"/>
</dbReference>
<comment type="catalytic activity">
    <reaction evidence="1 8">
        <text>3-dehydroquinate = 3-dehydroshikimate + H2O</text>
        <dbReference type="Rhea" id="RHEA:21096"/>
        <dbReference type="ChEBI" id="CHEBI:15377"/>
        <dbReference type="ChEBI" id="CHEBI:16630"/>
        <dbReference type="ChEBI" id="CHEBI:32364"/>
        <dbReference type="EC" id="4.2.1.10"/>
    </reaction>
</comment>
<evidence type="ECO:0000256" key="4">
    <source>
        <dbReference type="ARBA" id="ARBA00011037"/>
    </source>
</evidence>
<evidence type="ECO:0000256" key="3">
    <source>
        <dbReference type="ARBA" id="ARBA00004902"/>
    </source>
</evidence>
<dbReference type="CDD" id="cd00466">
    <property type="entry name" value="DHQase_II"/>
    <property type="match status" value="1"/>
</dbReference>
<evidence type="ECO:0000256" key="11">
    <source>
        <dbReference type="PIRSR" id="PIRSR001399-3"/>
    </source>
</evidence>
<dbReference type="KEGG" id="frc:KX01_1733"/>
<dbReference type="GO" id="GO:0019631">
    <property type="term" value="P:quinate catabolic process"/>
    <property type="evidence" value="ECO:0007669"/>
    <property type="project" value="TreeGrafter"/>
</dbReference>
<dbReference type="GO" id="GO:0009423">
    <property type="term" value="P:chorismate biosynthetic process"/>
    <property type="evidence" value="ECO:0007669"/>
    <property type="project" value="UniProtKB-UniRule"/>
</dbReference>
<dbReference type="NCBIfam" id="NF003805">
    <property type="entry name" value="PRK05395.1-2"/>
    <property type="match status" value="1"/>
</dbReference>
<dbReference type="AlphaFoldDB" id="A0A1J0KWC5"/>
<feature type="binding site" evidence="8 10">
    <location>
        <begin position="99"/>
        <end position="100"/>
    </location>
    <ligand>
        <name>substrate</name>
    </ligand>
</feature>
<dbReference type="PROSITE" id="PS01029">
    <property type="entry name" value="DEHYDROQUINASE_II"/>
    <property type="match status" value="1"/>
</dbReference>
<comment type="similarity">
    <text evidence="4 8">Belongs to the type-II 3-dehydroquinase family.</text>
</comment>
<evidence type="ECO:0000313" key="12">
    <source>
        <dbReference type="EMBL" id="APC97963.1"/>
    </source>
</evidence>
<dbReference type="GO" id="GO:0008652">
    <property type="term" value="P:amino acid biosynthetic process"/>
    <property type="evidence" value="ECO:0007669"/>
    <property type="project" value="UniProtKB-KW"/>
</dbReference>
<dbReference type="Gene3D" id="3.40.50.9100">
    <property type="entry name" value="Dehydroquinase, class II"/>
    <property type="match status" value="1"/>
</dbReference>
<evidence type="ECO:0000256" key="8">
    <source>
        <dbReference type="HAMAP-Rule" id="MF_00169"/>
    </source>
</evidence>
<dbReference type="NCBIfam" id="NF003804">
    <property type="entry name" value="PRK05395.1-1"/>
    <property type="match status" value="1"/>
</dbReference>
<dbReference type="EC" id="4.2.1.10" evidence="6 8"/>
<proteinExistence type="inferred from homology"/>
<evidence type="ECO:0000256" key="6">
    <source>
        <dbReference type="ARBA" id="ARBA00012060"/>
    </source>
</evidence>
<dbReference type="InterPro" id="IPR001874">
    <property type="entry name" value="DHquinase_II"/>
</dbReference>
<keyword evidence="8" id="KW-0028">Amino-acid biosynthesis</keyword>
<dbReference type="SUPFAM" id="SSF52304">
    <property type="entry name" value="Type II 3-dehydroquinate dehydratase"/>
    <property type="match status" value="1"/>
</dbReference>
<evidence type="ECO:0000313" key="13">
    <source>
        <dbReference type="Proteomes" id="UP000182521"/>
    </source>
</evidence>
<comment type="subunit">
    <text evidence="5 8">Homododecamer.</text>
</comment>
<keyword evidence="13" id="KW-1185">Reference proteome</keyword>
<evidence type="ECO:0000256" key="1">
    <source>
        <dbReference type="ARBA" id="ARBA00001864"/>
    </source>
</evidence>
<evidence type="ECO:0000256" key="9">
    <source>
        <dbReference type="PIRSR" id="PIRSR001399-1"/>
    </source>
</evidence>
<feature type="binding site" evidence="8 10">
    <location>
        <position position="85"/>
    </location>
    <ligand>
        <name>substrate</name>
    </ligand>
</feature>